<organism evidence="1 2">
    <name type="scientific">Tulasnella calospora MUT 4182</name>
    <dbReference type="NCBI Taxonomy" id="1051891"/>
    <lineage>
        <taxon>Eukaryota</taxon>
        <taxon>Fungi</taxon>
        <taxon>Dikarya</taxon>
        <taxon>Basidiomycota</taxon>
        <taxon>Agaricomycotina</taxon>
        <taxon>Agaricomycetes</taxon>
        <taxon>Cantharellales</taxon>
        <taxon>Tulasnellaceae</taxon>
        <taxon>Tulasnella</taxon>
    </lineage>
</organism>
<gene>
    <name evidence="1" type="ORF">M407DRAFT_30544</name>
</gene>
<evidence type="ECO:0000313" key="2">
    <source>
        <dbReference type="Proteomes" id="UP000054248"/>
    </source>
</evidence>
<dbReference type="Proteomes" id="UP000054248">
    <property type="component" value="Unassembled WGS sequence"/>
</dbReference>
<dbReference type="AlphaFoldDB" id="A0A0C3KEB9"/>
<keyword evidence="2" id="KW-1185">Reference proteome</keyword>
<dbReference type="HOGENOM" id="CLU_043704_0_0_1"/>
<name>A0A0C3KEB9_9AGAM</name>
<sequence length="321" mass="35777">MESLRFVTLTASEHDWIRDIRRGFIVPGGKYFLVFVSDGVYTLSLEELSGTPVSFISLQDVNLEGLDVRPRRWTTGRPDDGSLTFYAAIRPADRTVHTETYAFWSGNFQGPMPTQTYYGQFTILGSPRNTGGLEDFCLLPNGRFLVIDFAGHSLSLFPHPEFQTVDHLNQPLPMEYTTPLWQYQYPLGDGHLRGCGCCYRVAMGSEGPKILGHQMLPDGSRFLPGRTGALVATPLDGEDGLRIGCLRYAPETEWKSDSPQSYATFDVSTANLPGWASDTRPSRCLNSGQIHFNEEGGRICILSKDTSLFRQEATVFVLDVI</sequence>
<evidence type="ECO:0000313" key="1">
    <source>
        <dbReference type="EMBL" id="KIO19798.1"/>
    </source>
</evidence>
<proteinExistence type="predicted"/>
<reference evidence="1 2" key="1">
    <citation type="submission" date="2014-04" db="EMBL/GenBank/DDBJ databases">
        <authorList>
            <consortium name="DOE Joint Genome Institute"/>
            <person name="Kuo A."/>
            <person name="Girlanda M."/>
            <person name="Perotto S."/>
            <person name="Kohler A."/>
            <person name="Nagy L.G."/>
            <person name="Floudas D."/>
            <person name="Copeland A."/>
            <person name="Barry K.W."/>
            <person name="Cichocki N."/>
            <person name="Veneault-Fourrey C."/>
            <person name="LaButti K."/>
            <person name="Lindquist E.A."/>
            <person name="Lipzen A."/>
            <person name="Lundell T."/>
            <person name="Morin E."/>
            <person name="Murat C."/>
            <person name="Sun H."/>
            <person name="Tunlid A."/>
            <person name="Henrissat B."/>
            <person name="Grigoriev I.V."/>
            <person name="Hibbett D.S."/>
            <person name="Martin F."/>
            <person name="Nordberg H.P."/>
            <person name="Cantor M.N."/>
            <person name="Hua S.X."/>
        </authorList>
    </citation>
    <scope>NUCLEOTIDE SEQUENCE [LARGE SCALE GENOMIC DNA]</scope>
    <source>
        <strain evidence="1 2">MUT 4182</strain>
    </source>
</reference>
<protein>
    <submittedName>
        <fullName evidence="1">Uncharacterized protein</fullName>
    </submittedName>
</protein>
<accession>A0A0C3KEB9</accession>
<dbReference type="EMBL" id="KN823202">
    <property type="protein sequence ID" value="KIO19798.1"/>
    <property type="molecule type" value="Genomic_DNA"/>
</dbReference>
<reference evidence="2" key="2">
    <citation type="submission" date="2015-01" db="EMBL/GenBank/DDBJ databases">
        <title>Evolutionary Origins and Diversification of the Mycorrhizal Mutualists.</title>
        <authorList>
            <consortium name="DOE Joint Genome Institute"/>
            <consortium name="Mycorrhizal Genomics Consortium"/>
            <person name="Kohler A."/>
            <person name="Kuo A."/>
            <person name="Nagy L.G."/>
            <person name="Floudas D."/>
            <person name="Copeland A."/>
            <person name="Barry K.W."/>
            <person name="Cichocki N."/>
            <person name="Veneault-Fourrey C."/>
            <person name="LaButti K."/>
            <person name="Lindquist E.A."/>
            <person name="Lipzen A."/>
            <person name="Lundell T."/>
            <person name="Morin E."/>
            <person name="Murat C."/>
            <person name="Riley R."/>
            <person name="Ohm R."/>
            <person name="Sun H."/>
            <person name="Tunlid A."/>
            <person name="Henrissat B."/>
            <person name="Grigoriev I.V."/>
            <person name="Hibbett D.S."/>
            <person name="Martin F."/>
        </authorList>
    </citation>
    <scope>NUCLEOTIDE SEQUENCE [LARGE SCALE GENOMIC DNA]</scope>
    <source>
        <strain evidence="2">MUT 4182</strain>
    </source>
</reference>